<gene>
    <name evidence="2" type="ORF">CAPTEDRAFT_212909</name>
</gene>
<organism evidence="2">
    <name type="scientific">Capitella teleta</name>
    <name type="common">Polychaete worm</name>
    <dbReference type="NCBI Taxonomy" id="283909"/>
    <lineage>
        <taxon>Eukaryota</taxon>
        <taxon>Metazoa</taxon>
        <taxon>Spiralia</taxon>
        <taxon>Lophotrochozoa</taxon>
        <taxon>Annelida</taxon>
        <taxon>Polychaeta</taxon>
        <taxon>Sedentaria</taxon>
        <taxon>Scolecida</taxon>
        <taxon>Capitellidae</taxon>
        <taxon>Capitella</taxon>
    </lineage>
</organism>
<dbReference type="EMBL" id="AMQN01002645">
    <property type="status" value="NOT_ANNOTATED_CDS"/>
    <property type="molecule type" value="Genomic_DNA"/>
</dbReference>
<evidence type="ECO:0000256" key="1">
    <source>
        <dbReference type="SAM" id="MobiDB-lite"/>
    </source>
</evidence>
<evidence type="ECO:0000313" key="3">
    <source>
        <dbReference type="EnsemblMetazoa" id="CapteP212909"/>
    </source>
</evidence>
<dbReference type="EMBL" id="KB309773">
    <property type="protein sequence ID" value="ELT93364.1"/>
    <property type="molecule type" value="Genomic_DNA"/>
</dbReference>
<feature type="region of interest" description="Disordered" evidence="1">
    <location>
        <begin position="159"/>
        <end position="180"/>
    </location>
</feature>
<protein>
    <submittedName>
        <fullName evidence="2 3">Uncharacterized protein</fullName>
    </submittedName>
</protein>
<reference evidence="2 4" key="2">
    <citation type="journal article" date="2013" name="Nature">
        <title>Insights into bilaterian evolution from three spiralian genomes.</title>
        <authorList>
            <person name="Simakov O."/>
            <person name="Marletaz F."/>
            <person name="Cho S.J."/>
            <person name="Edsinger-Gonzales E."/>
            <person name="Havlak P."/>
            <person name="Hellsten U."/>
            <person name="Kuo D.H."/>
            <person name="Larsson T."/>
            <person name="Lv J."/>
            <person name="Arendt D."/>
            <person name="Savage R."/>
            <person name="Osoegawa K."/>
            <person name="de Jong P."/>
            <person name="Grimwood J."/>
            <person name="Chapman J.A."/>
            <person name="Shapiro H."/>
            <person name="Aerts A."/>
            <person name="Otillar R.P."/>
            <person name="Terry A.Y."/>
            <person name="Boore J.L."/>
            <person name="Grigoriev I.V."/>
            <person name="Lindberg D.R."/>
            <person name="Seaver E.C."/>
            <person name="Weisblat D.A."/>
            <person name="Putnam N.H."/>
            <person name="Rokhsar D.S."/>
        </authorList>
    </citation>
    <scope>NUCLEOTIDE SEQUENCE</scope>
    <source>
        <strain evidence="2 4">I ESC-2004</strain>
    </source>
</reference>
<dbReference type="Proteomes" id="UP000014760">
    <property type="component" value="Unassembled WGS sequence"/>
</dbReference>
<name>R7TI25_CAPTE</name>
<proteinExistence type="predicted"/>
<dbReference type="AlphaFoldDB" id="R7TI25"/>
<keyword evidence="4" id="KW-1185">Reference proteome</keyword>
<accession>R7TI25</accession>
<dbReference type="EnsemblMetazoa" id="CapteT212909">
    <property type="protein sequence ID" value="CapteP212909"/>
    <property type="gene ID" value="CapteG212909"/>
</dbReference>
<evidence type="ECO:0000313" key="2">
    <source>
        <dbReference type="EMBL" id="ELT93364.1"/>
    </source>
</evidence>
<reference evidence="4" key="1">
    <citation type="submission" date="2012-12" db="EMBL/GenBank/DDBJ databases">
        <authorList>
            <person name="Hellsten U."/>
            <person name="Grimwood J."/>
            <person name="Chapman J.A."/>
            <person name="Shapiro H."/>
            <person name="Aerts A."/>
            <person name="Otillar R.P."/>
            <person name="Terry A.Y."/>
            <person name="Boore J.L."/>
            <person name="Simakov O."/>
            <person name="Marletaz F."/>
            <person name="Cho S.-J."/>
            <person name="Edsinger-Gonzales E."/>
            <person name="Havlak P."/>
            <person name="Kuo D.-H."/>
            <person name="Larsson T."/>
            <person name="Lv J."/>
            <person name="Arendt D."/>
            <person name="Savage R."/>
            <person name="Osoegawa K."/>
            <person name="de Jong P."/>
            <person name="Lindberg D.R."/>
            <person name="Seaver E.C."/>
            <person name="Weisblat D.A."/>
            <person name="Putnam N.H."/>
            <person name="Grigoriev I.V."/>
            <person name="Rokhsar D.S."/>
        </authorList>
    </citation>
    <scope>NUCLEOTIDE SEQUENCE</scope>
    <source>
        <strain evidence="4">I ESC-2004</strain>
    </source>
</reference>
<dbReference type="HOGENOM" id="CLU_673089_0_0_1"/>
<dbReference type="OrthoDB" id="10606007at2759"/>
<reference evidence="3" key="3">
    <citation type="submission" date="2015-06" db="UniProtKB">
        <authorList>
            <consortium name="EnsemblMetazoa"/>
        </authorList>
    </citation>
    <scope>IDENTIFICATION</scope>
</reference>
<sequence length="409" mass="46758">MALLRGIVPGSLGYEITMSEELEWELFEIFESGTFVFPIYEHNAARRVVHYLLMRGILDEEIAEAIEDSTIDLHLWLNRVQGKFMVGEWVIAWMNECREEYEREQGYDDDVSLKVVETDVGRISPLSISRTTTTFDDEPEATGSDGRVTDIASIRTTSTLPDRDHSLDGDSCNNSRPSSPKMFRRIRDENGELPARGRANRPSNLEFLKDSLVLCDGLFIDQPDSGNVSDIYTRDHLLGSFKHDASCPDNCPDSKGLPVCDNCSCAFIHYSYRRNLVETENSKNEKIDEDLCIKDECERAMELNFDTLDKDGPGFIFILTDSKHSTLSWSVEHCYKLASSRQPERCVTEFRGQNIDVDLIWKVKVRRHLEAIGEVHAHLSKHNIHSDWFKCSLSTIMEVVSKTVRQYKV</sequence>
<evidence type="ECO:0000313" key="4">
    <source>
        <dbReference type="Proteomes" id="UP000014760"/>
    </source>
</evidence>